<organism evidence="1 2">
    <name type="scientific">Gossypium stocksii</name>
    <dbReference type="NCBI Taxonomy" id="47602"/>
    <lineage>
        <taxon>Eukaryota</taxon>
        <taxon>Viridiplantae</taxon>
        <taxon>Streptophyta</taxon>
        <taxon>Embryophyta</taxon>
        <taxon>Tracheophyta</taxon>
        <taxon>Spermatophyta</taxon>
        <taxon>Magnoliopsida</taxon>
        <taxon>eudicotyledons</taxon>
        <taxon>Gunneridae</taxon>
        <taxon>Pentapetalae</taxon>
        <taxon>rosids</taxon>
        <taxon>malvids</taxon>
        <taxon>Malvales</taxon>
        <taxon>Malvaceae</taxon>
        <taxon>Malvoideae</taxon>
        <taxon>Gossypium</taxon>
    </lineage>
</organism>
<dbReference type="Proteomes" id="UP000828251">
    <property type="component" value="Unassembled WGS sequence"/>
</dbReference>
<gene>
    <name evidence="1" type="ORF">J1N35_015234</name>
</gene>
<keyword evidence="2" id="KW-1185">Reference proteome</keyword>
<dbReference type="PANTHER" id="PTHR33116:SF86">
    <property type="entry name" value="REVERSE TRANSCRIPTASE DOMAIN-CONTAINING PROTEIN"/>
    <property type="match status" value="1"/>
</dbReference>
<accession>A0A9D4A8D7</accession>
<dbReference type="AlphaFoldDB" id="A0A9D4A8D7"/>
<proteinExistence type="predicted"/>
<protein>
    <recommendedName>
        <fullName evidence="3">Reverse transcriptase zinc-binding domain-containing protein</fullName>
    </recommendedName>
</protein>
<sequence>MACFLLPKTLCVEIENIIAKFWWQRGHGKSGIHWCMWRNLCFLKENGGLKFQNISQFNIALLAKQGWSLITCLNSLLARVLKAKYYPSLDFLMRN</sequence>
<evidence type="ECO:0008006" key="3">
    <source>
        <dbReference type="Google" id="ProtNLM"/>
    </source>
</evidence>
<comment type="caution">
    <text evidence="1">The sequence shown here is derived from an EMBL/GenBank/DDBJ whole genome shotgun (WGS) entry which is preliminary data.</text>
</comment>
<dbReference type="OrthoDB" id="1938246at2759"/>
<reference evidence="1 2" key="1">
    <citation type="journal article" date="2021" name="Plant Biotechnol. J.">
        <title>Multi-omics assisted identification of the key and species-specific regulatory components of drought-tolerant mechanisms in Gossypium stocksii.</title>
        <authorList>
            <person name="Yu D."/>
            <person name="Ke L."/>
            <person name="Zhang D."/>
            <person name="Wu Y."/>
            <person name="Sun Y."/>
            <person name="Mei J."/>
            <person name="Sun J."/>
            <person name="Sun Y."/>
        </authorList>
    </citation>
    <scope>NUCLEOTIDE SEQUENCE [LARGE SCALE GENOMIC DNA]</scope>
    <source>
        <strain evidence="2">cv. E1</strain>
        <tissue evidence="1">Leaf</tissue>
    </source>
</reference>
<dbReference type="PANTHER" id="PTHR33116">
    <property type="entry name" value="REVERSE TRANSCRIPTASE ZINC-BINDING DOMAIN-CONTAINING PROTEIN-RELATED-RELATED"/>
    <property type="match status" value="1"/>
</dbReference>
<name>A0A9D4A8D7_9ROSI</name>
<dbReference type="EMBL" id="JAIQCV010000005">
    <property type="protein sequence ID" value="KAH1098313.1"/>
    <property type="molecule type" value="Genomic_DNA"/>
</dbReference>
<evidence type="ECO:0000313" key="2">
    <source>
        <dbReference type="Proteomes" id="UP000828251"/>
    </source>
</evidence>
<evidence type="ECO:0000313" key="1">
    <source>
        <dbReference type="EMBL" id="KAH1098313.1"/>
    </source>
</evidence>